<dbReference type="PROSITE" id="PS50994">
    <property type="entry name" value="INTEGRASE"/>
    <property type="match status" value="1"/>
</dbReference>
<dbReference type="GO" id="GO:0015074">
    <property type="term" value="P:DNA integration"/>
    <property type="evidence" value="ECO:0007669"/>
    <property type="project" value="InterPro"/>
</dbReference>
<reference evidence="2" key="1">
    <citation type="journal article" date="2014" name="Front. Microbiol.">
        <title>High frequency of phylogenetically diverse reductive dehalogenase-homologous genes in deep subseafloor sedimentary metagenomes.</title>
        <authorList>
            <person name="Kawai M."/>
            <person name="Futagami T."/>
            <person name="Toyoda A."/>
            <person name="Takaki Y."/>
            <person name="Nishi S."/>
            <person name="Hori S."/>
            <person name="Arai W."/>
            <person name="Tsubouchi T."/>
            <person name="Morono Y."/>
            <person name="Uchiyama I."/>
            <person name="Ito T."/>
            <person name="Fujiyama A."/>
            <person name="Inagaki F."/>
            <person name="Takami H."/>
        </authorList>
    </citation>
    <scope>NUCLEOTIDE SEQUENCE</scope>
    <source>
        <strain evidence="2">Expedition CK06-06</strain>
    </source>
</reference>
<gene>
    <name evidence="2" type="ORF">S01H1_10334</name>
</gene>
<dbReference type="InterPro" id="IPR036397">
    <property type="entry name" value="RNaseH_sf"/>
</dbReference>
<feature type="non-terminal residue" evidence="2">
    <location>
        <position position="155"/>
    </location>
</feature>
<feature type="domain" description="Integrase catalytic" evidence="1">
    <location>
        <begin position="1"/>
        <end position="140"/>
    </location>
</feature>
<accession>X0T4B7</accession>
<evidence type="ECO:0000313" key="2">
    <source>
        <dbReference type="EMBL" id="GAF70910.1"/>
    </source>
</evidence>
<comment type="caution">
    <text evidence="2">The sequence shown here is derived from an EMBL/GenBank/DDBJ whole genome shotgun (WGS) entry which is preliminary data.</text>
</comment>
<sequence length="155" mass="17564">MDDFSRYILGWEPKKGMTASSLIDAVQQAVDFTGMSEVPVKDRTSLLSDNGSGYVSQAFSDYLRLVGIKHSLALEYRQSLDSFIDEIADVDRRLERLYDALETGKIQLVDLAPRIQQLRQRQGQLQLARLETEHQLSDRRVELADAETVARCVSD</sequence>
<dbReference type="Gene3D" id="3.30.420.10">
    <property type="entry name" value="Ribonuclease H-like superfamily/Ribonuclease H"/>
    <property type="match status" value="1"/>
</dbReference>
<protein>
    <recommendedName>
        <fullName evidence="1">Integrase catalytic domain-containing protein</fullName>
    </recommendedName>
</protein>
<evidence type="ECO:0000259" key="1">
    <source>
        <dbReference type="PROSITE" id="PS50994"/>
    </source>
</evidence>
<dbReference type="AlphaFoldDB" id="X0T4B7"/>
<organism evidence="2">
    <name type="scientific">marine sediment metagenome</name>
    <dbReference type="NCBI Taxonomy" id="412755"/>
    <lineage>
        <taxon>unclassified sequences</taxon>
        <taxon>metagenomes</taxon>
        <taxon>ecological metagenomes</taxon>
    </lineage>
</organism>
<dbReference type="Pfam" id="PF00665">
    <property type="entry name" value="rve"/>
    <property type="match status" value="1"/>
</dbReference>
<dbReference type="SUPFAM" id="SSF53098">
    <property type="entry name" value="Ribonuclease H-like"/>
    <property type="match status" value="1"/>
</dbReference>
<name>X0T4B7_9ZZZZ</name>
<dbReference type="InterPro" id="IPR001584">
    <property type="entry name" value="Integrase_cat-core"/>
</dbReference>
<dbReference type="GO" id="GO:0003676">
    <property type="term" value="F:nucleic acid binding"/>
    <property type="evidence" value="ECO:0007669"/>
    <property type="project" value="InterPro"/>
</dbReference>
<dbReference type="InterPro" id="IPR012337">
    <property type="entry name" value="RNaseH-like_sf"/>
</dbReference>
<dbReference type="EMBL" id="BARS01005280">
    <property type="protein sequence ID" value="GAF70910.1"/>
    <property type="molecule type" value="Genomic_DNA"/>
</dbReference>
<proteinExistence type="predicted"/>